<proteinExistence type="predicted"/>
<reference evidence="4" key="1">
    <citation type="submission" date="2011-02" db="EMBL/GenBank/DDBJ databases">
        <title>The Genome Sequence of Capsaspora owczarzaki ATCC 30864.</title>
        <authorList>
            <person name="Russ C."/>
            <person name="Cuomo C."/>
            <person name="Burger G."/>
            <person name="Gray M.W."/>
            <person name="Holland P.W.H."/>
            <person name="King N."/>
            <person name="Lang F.B.F."/>
            <person name="Roger A.J."/>
            <person name="Ruiz-Trillo I."/>
            <person name="Young S.K."/>
            <person name="Zeng Q."/>
            <person name="Gargeya S."/>
            <person name="Alvarado L."/>
            <person name="Berlin A."/>
            <person name="Chapman S.B."/>
            <person name="Chen Z."/>
            <person name="Freedman E."/>
            <person name="Gellesch M."/>
            <person name="Goldberg J."/>
            <person name="Griggs A."/>
            <person name="Gujja S."/>
            <person name="Heilman E."/>
            <person name="Heiman D."/>
            <person name="Howarth C."/>
            <person name="Mehta T."/>
            <person name="Neiman D."/>
            <person name="Pearson M."/>
            <person name="Roberts A."/>
            <person name="Saif S."/>
            <person name="Shea T."/>
            <person name="Shenoy N."/>
            <person name="Sisk P."/>
            <person name="Stolte C."/>
            <person name="Sykes S."/>
            <person name="White J."/>
            <person name="Yandava C."/>
            <person name="Haas B."/>
            <person name="Nusbaum C."/>
            <person name="Birren B."/>
        </authorList>
    </citation>
    <scope>NUCLEOTIDE SEQUENCE</scope>
    <source>
        <strain evidence="4">ATCC 30864</strain>
    </source>
</reference>
<evidence type="ECO:0000256" key="1">
    <source>
        <dbReference type="SAM" id="MobiDB-lite"/>
    </source>
</evidence>
<keyword evidence="2" id="KW-1133">Transmembrane helix</keyword>
<dbReference type="Pfam" id="PF06522">
    <property type="entry name" value="B12D"/>
    <property type="match status" value="1"/>
</dbReference>
<evidence type="ECO:0000313" key="4">
    <source>
        <dbReference type="Proteomes" id="UP000008743"/>
    </source>
</evidence>
<keyword evidence="2" id="KW-0472">Membrane</keyword>
<feature type="transmembrane region" description="Helical" evidence="2">
    <location>
        <begin position="75"/>
        <end position="98"/>
    </location>
</feature>
<organism evidence="3 4">
    <name type="scientific">Capsaspora owczarzaki (strain ATCC 30864)</name>
    <dbReference type="NCBI Taxonomy" id="595528"/>
    <lineage>
        <taxon>Eukaryota</taxon>
        <taxon>Filasterea</taxon>
        <taxon>Capsaspora</taxon>
    </lineage>
</organism>
<evidence type="ECO:0000313" key="3">
    <source>
        <dbReference type="EMBL" id="KJE91097.1"/>
    </source>
</evidence>
<evidence type="ECO:0000256" key="2">
    <source>
        <dbReference type="SAM" id="Phobius"/>
    </source>
</evidence>
<accession>A0A0D2VLW7</accession>
<keyword evidence="2" id="KW-0812">Transmembrane</keyword>
<dbReference type="PhylomeDB" id="A0A0D2VLW7"/>
<dbReference type="EMBL" id="KE346362">
    <property type="protein sequence ID" value="KJE91097.1"/>
    <property type="molecule type" value="Genomic_DNA"/>
</dbReference>
<dbReference type="InParanoid" id="A0A0D2VLW7"/>
<dbReference type="AlphaFoldDB" id="A0A0D2VLW7"/>
<feature type="region of interest" description="Disordered" evidence="1">
    <location>
        <begin position="109"/>
        <end position="131"/>
    </location>
</feature>
<gene>
    <name evidence="3" type="ORF">CAOG_002285</name>
</gene>
<keyword evidence="4" id="KW-1185">Reference proteome</keyword>
<dbReference type="Proteomes" id="UP000008743">
    <property type="component" value="Unassembled WGS sequence"/>
</dbReference>
<dbReference type="InterPro" id="IPR010530">
    <property type="entry name" value="B12D"/>
</dbReference>
<name>A0A0D2VLW7_CAPO3</name>
<sequence length="131" mass="14494">MTGLRIHIHTTAPLRLCTTIERYSATQAPNRKRNQKTKSLHLLFCTLPRLVPSTSNTTMSAISTVFSDLKANKELIPLVTFVGSAVTFGVAAMIHTSVSAKDVVFHHRSNPFPWQSTNQPATPPVGHHRRP</sequence>
<protein>
    <submittedName>
        <fullName evidence="3">Uncharacterized protein</fullName>
    </submittedName>
</protein>